<sequence>MSPMSWLARASRSARPTHRFAPALRTQQISREFSAVPAGQATRPHILWLYRRIIFAAARFPSKNRDKVYAEIRDEFRRNAALEPGSDAAIEQVALAQQSLRQLQAYTNMQRDDGSWELNMESNPMPKPPIANDPN</sequence>
<dbReference type="InterPro" id="IPR008011">
    <property type="entry name" value="Complex1_LYR_dom"/>
</dbReference>
<evidence type="ECO:0000256" key="1">
    <source>
        <dbReference type="SAM" id="MobiDB-lite"/>
    </source>
</evidence>
<reference evidence="3 4" key="1">
    <citation type="submission" date="2024-03" db="EMBL/GenBank/DDBJ databases">
        <title>Aureococcus anophagefferens CCMP1851 and Kratosvirus quantuckense: Draft genome of a second virus-susceptible host strain in the model system.</title>
        <authorList>
            <person name="Chase E."/>
            <person name="Truchon A.R."/>
            <person name="Schepens W."/>
            <person name="Wilhelm S.W."/>
        </authorList>
    </citation>
    <scope>NUCLEOTIDE SEQUENCE [LARGE SCALE GENOMIC DNA]</scope>
    <source>
        <strain evidence="3 4">CCMP1851</strain>
    </source>
</reference>
<dbReference type="EMBL" id="JBBJCI010000219">
    <property type="protein sequence ID" value="KAK7239917.1"/>
    <property type="molecule type" value="Genomic_DNA"/>
</dbReference>
<evidence type="ECO:0000259" key="2">
    <source>
        <dbReference type="Pfam" id="PF05347"/>
    </source>
</evidence>
<proteinExistence type="predicted"/>
<evidence type="ECO:0000313" key="3">
    <source>
        <dbReference type="EMBL" id="KAK7239917.1"/>
    </source>
</evidence>
<protein>
    <recommendedName>
        <fullName evidence="2">Complex 1 LYR protein domain-containing protein</fullName>
    </recommendedName>
</protein>
<feature type="region of interest" description="Disordered" evidence="1">
    <location>
        <begin position="111"/>
        <end position="135"/>
    </location>
</feature>
<dbReference type="Pfam" id="PF05347">
    <property type="entry name" value="Complex1_LYR"/>
    <property type="match status" value="1"/>
</dbReference>
<evidence type="ECO:0000313" key="4">
    <source>
        <dbReference type="Proteomes" id="UP001363151"/>
    </source>
</evidence>
<dbReference type="Proteomes" id="UP001363151">
    <property type="component" value="Unassembled WGS sequence"/>
</dbReference>
<gene>
    <name evidence="3" type="ORF">SO694_00118039</name>
</gene>
<accession>A0ABR1FVY7</accession>
<feature type="compositionally biased region" description="Pro residues" evidence="1">
    <location>
        <begin position="125"/>
        <end position="135"/>
    </location>
</feature>
<dbReference type="CDD" id="cd20251">
    <property type="entry name" value="Complex1_LYR_SF"/>
    <property type="match status" value="1"/>
</dbReference>
<feature type="domain" description="Complex 1 LYR protein" evidence="2">
    <location>
        <begin position="46"/>
        <end position="100"/>
    </location>
</feature>
<name>A0ABR1FVY7_AURAN</name>
<organism evidence="3 4">
    <name type="scientific">Aureococcus anophagefferens</name>
    <name type="common">Harmful bloom alga</name>
    <dbReference type="NCBI Taxonomy" id="44056"/>
    <lineage>
        <taxon>Eukaryota</taxon>
        <taxon>Sar</taxon>
        <taxon>Stramenopiles</taxon>
        <taxon>Ochrophyta</taxon>
        <taxon>Pelagophyceae</taxon>
        <taxon>Pelagomonadales</taxon>
        <taxon>Pelagomonadaceae</taxon>
        <taxon>Aureococcus</taxon>
    </lineage>
</organism>
<keyword evidence="4" id="KW-1185">Reference proteome</keyword>
<comment type="caution">
    <text evidence="3">The sequence shown here is derived from an EMBL/GenBank/DDBJ whole genome shotgun (WGS) entry which is preliminary data.</text>
</comment>